<accession>F6FGV4</accession>
<dbReference type="KEGG" id="mhf:MHF_0348"/>
<sequence>MTTLFKGASAAALAGTGAVGGIYFGTDLFKAEEVKKVSISSLIRDANPEKRLITATTVGDADWKAAYKAYRERNKGNEKDIWSLKGWSKPVGEVTLTEATQEFLSACDSNSKVEVSGKDDPLYQQVLSYCTRNTLVSDLIKERSNGKQQLDTSSSGSGQEAEWKAAWGVYRTQNSSKGTGKDPWGINNWETEKTKDVLPSDYKSKCAERVKKPAHKFDNEDYLNVLAWCTK</sequence>
<reference evidence="1 2" key="1">
    <citation type="journal article" date="2011" name="J. Bacteriol.">
        <title>Complete genome sequences of two hemotropic Mycoplasmas, Mycoplasma haemofelis strain Ohio2 and Mycoplasma suis strain Illinois.</title>
        <authorList>
            <person name="Messick J.B."/>
            <person name="Santos A.P."/>
            <person name="Guimaraes A.M."/>
        </authorList>
    </citation>
    <scope>NUCLEOTIDE SEQUENCE [LARGE SCALE GENOMIC DNA]</scope>
    <source>
        <strain evidence="1 2">Ohio2</strain>
    </source>
</reference>
<organism evidence="1 2">
    <name type="scientific">Mycoplasma haemofelis (strain Ohio2)</name>
    <dbReference type="NCBI Taxonomy" id="859194"/>
    <lineage>
        <taxon>Bacteria</taxon>
        <taxon>Bacillati</taxon>
        <taxon>Mycoplasmatota</taxon>
        <taxon>Mollicutes</taxon>
        <taxon>Mycoplasmataceae</taxon>
        <taxon>Mycoplasma</taxon>
    </lineage>
</organism>
<protein>
    <submittedName>
        <fullName evidence="1">Uncharacterized protein</fullName>
    </submittedName>
</protein>
<gene>
    <name evidence="1" type="ordered locus">MHF_0348</name>
</gene>
<dbReference type="AlphaFoldDB" id="F6FGV4"/>
<evidence type="ECO:0000313" key="1">
    <source>
        <dbReference type="EMBL" id="AEG72627.1"/>
    </source>
</evidence>
<dbReference type="EMBL" id="CP002808">
    <property type="protein sequence ID" value="AEG72627.1"/>
    <property type="molecule type" value="Genomic_DNA"/>
</dbReference>
<name>F6FGV4_MYCHI</name>
<dbReference type="HOGENOM" id="CLU_098620_0_0_14"/>
<proteinExistence type="predicted"/>
<dbReference type="BioCyc" id="MHAE859194:G1GR7-343-MONOMER"/>
<dbReference type="Proteomes" id="UP000007952">
    <property type="component" value="Chromosome"/>
</dbReference>
<reference key="2">
    <citation type="submission" date="2011-05" db="EMBL/GenBank/DDBJ databases">
        <title>The Genome of Mycoplasma haemofelis Strain Ohio2, a pathogenic hemoplasma of the cat.</title>
        <authorList>
            <person name="Santos A.P."/>
            <person name="Guimaraes A.M.S."/>
            <person name="SanMiguel P.J."/>
            <person name="Martin S.W."/>
            <person name="Messick J.B."/>
        </authorList>
    </citation>
    <scope>NUCLEOTIDE SEQUENCE</scope>
    <source>
        <strain>Ohio2</strain>
    </source>
</reference>
<dbReference type="STRING" id="859194.MHF_0348"/>
<evidence type="ECO:0000313" key="2">
    <source>
        <dbReference type="Proteomes" id="UP000007952"/>
    </source>
</evidence>